<feature type="region of interest" description="Disordered" evidence="1">
    <location>
        <begin position="148"/>
        <end position="169"/>
    </location>
</feature>
<evidence type="ECO:0000313" key="3">
    <source>
        <dbReference type="EMBL" id="TNN46858.1"/>
    </source>
</evidence>
<gene>
    <name evidence="3" type="ORF">EYF80_042957</name>
</gene>
<protein>
    <submittedName>
        <fullName evidence="3">Uncharacterized protein</fullName>
    </submittedName>
</protein>
<feature type="chain" id="PRO_5021343753" evidence="2">
    <location>
        <begin position="27"/>
        <end position="342"/>
    </location>
</feature>
<evidence type="ECO:0000256" key="1">
    <source>
        <dbReference type="SAM" id="MobiDB-lite"/>
    </source>
</evidence>
<accession>A0A4Z2FZU9</accession>
<keyword evidence="2" id="KW-0732">Signal</keyword>
<reference evidence="3 4" key="1">
    <citation type="submission" date="2019-03" db="EMBL/GenBank/DDBJ databases">
        <title>First draft genome of Liparis tanakae, snailfish: a comprehensive survey of snailfish specific genes.</title>
        <authorList>
            <person name="Kim W."/>
            <person name="Song I."/>
            <person name="Jeong J.-H."/>
            <person name="Kim D."/>
            <person name="Kim S."/>
            <person name="Ryu S."/>
            <person name="Song J.Y."/>
            <person name="Lee S.K."/>
        </authorList>
    </citation>
    <scope>NUCLEOTIDE SEQUENCE [LARGE SCALE GENOMIC DNA]</scope>
    <source>
        <tissue evidence="3">Muscle</tissue>
    </source>
</reference>
<dbReference type="AlphaFoldDB" id="A0A4Z2FZU9"/>
<organism evidence="3 4">
    <name type="scientific">Liparis tanakae</name>
    <name type="common">Tanaka's snailfish</name>
    <dbReference type="NCBI Taxonomy" id="230148"/>
    <lineage>
        <taxon>Eukaryota</taxon>
        <taxon>Metazoa</taxon>
        <taxon>Chordata</taxon>
        <taxon>Craniata</taxon>
        <taxon>Vertebrata</taxon>
        <taxon>Euteleostomi</taxon>
        <taxon>Actinopterygii</taxon>
        <taxon>Neopterygii</taxon>
        <taxon>Teleostei</taxon>
        <taxon>Neoteleostei</taxon>
        <taxon>Acanthomorphata</taxon>
        <taxon>Eupercaria</taxon>
        <taxon>Perciformes</taxon>
        <taxon>Cottioidei</taxon>
        <taxon>Cottales</taxon>
        <taxon>Liparidae</taxon>
        <taxon>Liparis</taxon>
    </lineage>
</organism>
<dbReference type="EMBL" id="SRLO01000771">
    <property type="protein sequence ID" value="TNN46858.1"/>
    <property type="molecule type" value="Genomic_DNA"/>
</dbReference>
<comment type="caution">
    <text evidence="3">The sequence shown here is derived from an EMBL/GenBank/DDBJ whole genome shotgun (WGS) entry which is preliminary data.</text>
</comment>
<dbReference type="Proteomes" id="UP000314294">
    <property type="component" value="Unassembled WGS sequence"/>
</dbReference>
<keyword evidence="4" id="KW-1185">Reference proteome</keyword>
<evidence type="ECO:0000313" key="4">
    <source>
        <dbReference type="Proteomes" id="UP000314294"/>
    </source>
</evidence>
<name>A0A4Z2FZU9_9TELE</name>
<sequence>MASASSSGFGNSSLLVSVISSLLVSALAPGALAPAGAPRAVSVPERAPLNTDGATLPTRSAGKETRKHLKETRLHRSASLVFRVQLSRQLLMSPCPSNPSLPRAPFRSSTFIGGRFFLFTSAGCSEHQHGGIKNTLGTGVVTLLAQKQNKRREVRHETFRRQKNTQSGHIGTTVTDERRHAEVDIGKVATFSRRHEERRTPDTEEIRVQPESLRTGMLISVEQLRGEQLPEEIPLRADQRGTPGSTGVKRGQTGIPMRSFFFFSVFIPPRLSVPGVGEADTDVLVTGNPGPASATSPSGDSTLLTAAMKTEEPDESRERGIVSDSWACARFSPGGTFRCRVS</sequence>
<feature type="region of interest" description="Disordered" evidence="1">
    <location>
        <begin position="37"/>
        <end position="64"/>
    </location>
</feature>
<evidence type="ECO:0000256" key="2">
    <source>
        <dbReference type="SAM" id="SignalP"/>
    </source>
</evidence>
<feature type="signal peptide" evidence="2">
    <location>
        <begin position="1"/>
        <end position="26"/>
    </location>
</feature>
<proteinExistence type="predicted"/>